<feature type="transmembrane region" description="Helical" evidence="1">
    <location>
        <begin position="29"/>
        <end position="47"/>
    </location>
</feature>
<dbReference type="Proteomes" id="UP001596020">
    <property type="component" value="Unassembled WGS sequence"/>
</dbReference>
<keyword evidence="1" id="KW-0472">Membrane</keyword>
<evidence type="ECO:0000313" key="2">
    <source>
        <dbReference type="EMBL" id="MFC4666429.1"/>
    </source>
</evidence>
<keyword evidence="1" id="KW-0812">Transmembrane</keyword>
<dbReference type="EMBL" id="JBHSGO010000199">
    <property type="protein sequence ID" value="MFC4666429.1"/>
    <property type="molecule type" value="Genomic_DNA"/>
</dbReference>
<name>A0ABV9K955_9PORP</name>
<keyword evidence="3" id="KW-1185">Reference proteome</keyword>
<organism evidence="2 3">
    <name type="scientific">Falsiporphyromonas endometrii</name>
    <dbReference type="NCBI Taxonomy" id="1387297"/>
    <lineage>
        <taxon>Bacteria</taxon>
        <taxon>Pseudomonadati</taxon>
        <taxon>Bacteroidota</taxon>
        <taxon>Bacteroidia</taxon>
        <taxon>Bacteroidales</taxon>
        <taxon>Porphyromonadaceae</taxon>
        <taxon>Falsiporphyromonas</taxon>
    </lineage>
</organism>
<reference evidence="3" key="1">
    <citation type="journal article" date="2019" name="Int. J. Syst. Evol. Microbiol.">
        <title>The Global Catalogue of Microorganisms (GCM) 10K type strain sequencing project: providing services to taxonomists for standard genome sequencing and annotation.</title>
        <authorList>
            <consortium name="The Broad Institute Genomics Platform"/>
            <consortium name="The Broad Institute Genome Sequencing Center for Infectious Disease"/>
            <person name="Wu L."/>
            <person name="Ma J."/>
        </authorList>
    </citation>
    <scope>NUCLEOTIDE SEQUENCE [LARGE SCALE GENOMIC DNA]</scope>
    <source>
        <strain evidence="3">CGMCC 4.7357</strain>
    </source>
</reference>
<gene>
    <name evidence="2" type="ORF">ACFO3G_07445</name>
</gene>
<comment type="caution">
    <text evidence="2">The sequence shown here is derived from an EMBL/GenBank/DDBJ whole genome shotgun (WGS) entry which is preliminary data.</text>
</comment>
<accession>A0ABV9K955</accession>
<keyword evidence="1" id="KW-1133">Transmembrane helix</keyword>
<proteinExistence type="predicted"/>
<protein>
    <submittedName>
        <fullName evidence="2">Uncharacterized protein</fullName>
    </submittedName>
</protein>
<dbReference type="RefSeq" id="WP_380079488.1">
    <property type="nucleotide sequence ID" value="NZ_JBHSGO010000199.1"/>
</dbReference>
<sequence>MMEINESGYEDTLLKRIVKKLFGANPNSFFAYVPEVLVLIQYFGKFLPKN</sequence>
<evidence type="ECO:0000313" key="3">
    <source>
        <dbReference type="Proteomes" id="UP001596020"/>
    </source>
</evidence>
<evidence type="ECO:0000256" key="1">
    <source>
        <dbReference type="SAM" id="Phobius"/>
    </source>
</evidence>